<accession>A0A3B6TND1</accession>
<name>A0A3B6TND1_WHEAT</name>
<dbReference type="OrthoDB" id="716628at2759"/>
<sequence>MGLTASVLGLGLLGAVAASHNAEVDNDKTAVTHYVANGGCLKEFRAAMRTCDPYEPDSAKRRVVDVEACVGATKALRECFGRNPDYFEHQYIKRLDSGLDQDRGSSPRQEDVGKYRWWQGMRRS</sequence>
<dbReference type="Gramene" id="TraesCS7D03G1294300.1">
    <property type="protein sequence ID" value="TraesCS7D03G1294300.1.CDS1"/>
    <property type="gene ID" value="TraesCS7D03G1294300"/>
</dbReference>
<dbReference type="Gramene" id="TraesARI7D03G04571920.1">
    <property type="protein sequence ID" value="TraesARI7D03G04571920.1.CDS1"/>
    <property type="gene ID" value="TraesARI7D03G04571920"/>
</dbReference>
<dbReference type="Gramene" id="TraesCAD_scaffold_031826_01G000400.1">
    <property type="protein sequence ID" value="TraesCAD_scaffold_031826_01G000400.1"/>
    <property type="gene ID" value="TraesCAD_scaffold_031826_01G000400"/>
</dbReference>
<feature type="chain" id="PRO_5043181568" evidence="1">
    <location>
        <begin position="19"/>
        <end position="124"/>
    </location>
</feature>
<reference evidence="2" key="2">
    <citation type="submission" date="2018-10" db="UniProtKB">
        <authorList>
            <consortium name="EnsemblPlants"/>
        </authorList>
    </citation>
    <scope>IDENTIFICATION</scope>
</reference>
<dbReference type="Proteomes" id="UP000019116">
    <property type="component" value="Chromosome 7D"/>
</dbReference>
<dbReference type="Gramene" id="TraesROB_scaffold_025985_01G000500.1">
    <property type="protein sequence ID" value="TraesROB_scaffold_025985_01G000500.1"/>
    <property type="gene ID" value="TraesROB_scaffold_025985_01G000500"/>
</dbReference>
<organism evidence="2">
    <name type="scientific">Triticum aestivum</name>
    <name type="common">Wheat</name>
    <dbReference type="NCBI Taxonomy" id="4565"/>
    <lineage>
        <taxon>Eukaryota</taxon>
        <taxon>Viridiplantae</taxon>
        <taxon>Streptophyta</taxon>
        <taxon>Embryophyta</taxon>
        <taxon>Tracheophyta</taxon>
        <taxon>Spermatophyta</taxon>
        <taxon>Magnoliopsida</taxon>
        <taxon>Liliopsida</taxon>
        <taxon>Poales</taxon>
        <taxon>Poaceae</taxon>
        <taxon>BOP clade</taxon>
        <taxon>Pooideae</taxon>
        <taxon>Triticodae</taxon>
        <taxon>Triticeae</taxon>
        <taxon>Triticinae</taxon>
        <taxon>Triticum</taxon>
    </lineage>
</organism>
<reference evidence="2" key="1">
    <citation type="submission" date="2018-08" db="EMBL/GenBank/DDBJ databases">
        <authorList>
            <person name="Rossello M."/>
        </authorList>
    </citation>
    <scope>NUCLEOTIDE SEQUENCE [LARGE SCALE GENOMIC DNA]</scope>
    <source>
        <strain evidence="2">cv. Chinese Spring</strain>
    </source>
</reference>
<dbReference type="Gramene" id="TraesSTA7D03G04488830.1">
    <property type="protein sequence ID" value="TraesSTA7D03G04488830.1.CDS1"/>
    <property type="gene ID" value="TraesSTA7D03G04488830"/>
</dbReference>
<evidence type="ECO:0000256" key="1">
    <source>
        <dbReference type="SAM" id="SignalP"/>
    </source>
</evidence>
<dbReference type="Gene3D" id="1.10.287.2900">
    <property type="match status" value="1"/>
</dbReference>
<dbReference type="Gramene" id="TraesNOR7D03G04542190.1">
    <property type="protein sequence ID" value="TraesNOR7D03G04542190.1.CDS1"/>
    <property type="gene ID" value="TraesNOR7D03G04542190"/>
</dbReference>
<dbReference type="Gramene" id="TraesLAC7D03G04441110.1">
    <property type="protein sequence ID" value="TraesLAC7D03G04441110.1.CDS1"/>
    <property type="gene ID" value="TraesLAC7D03G04441110"/>
</dbReference>
<evidence type="ECO:0000313" key="3">
    <source>
        <dbReference type="Proteomes" id="UP000019116"/>
    </source>
</evidence>
<dbReference type="Gramene" id="TraesCS7D02G548900.1">
    <property type="protein sequence ID" value="TraesCS7D02G548900.1.cds1"/>
    <property type="gene ID" value="TraesCS7D02G548900"/>
</dbReference>
<dbReference type="EnsemblPlants" id="TraesCS7D02G548900.1">
    <property type="protein sequence ID" value="TraesCS7D02G548900.1.cds1"/>
    <property type="gene ID" value="TraesCS7D02G548900"/>
</dbReference>
<dbReference type="Gramene" id="TraesWEE_scaffold_119059_01G000100.1">
    <property type="protein sequence ID" value="TraesWEE_scaffold_119059_01G000100.1"/>
    <property type="gene ID" value="TraesWEE_scaffold_119059_01G000100"/>
</dbReference>
<dbReference type="AlphaFoldDB" id="A0A3B6TND1"/>
<feature type="signal peptide" evidence="1">
    <location>
        <begin position="1"/>
        <end position="18"/>
    </location>
</feature>
<keyword evidence="1" id="KW-0732">Signal</keyword>
<protein>
    <submittedName>
        <fullName evidence="2">Uncharacterized protein</fullName>
    </submittedName>
</protein>
<dbReference type="Gramene" id="TraesJAG7D03G04478760.1">
    <property type="protein sequence ID" value="TraesJAG7D03G04478760.1.CDS1"/>
    <property type="gene ID" value="TraesJAG7D03G04478760"/>
</dbReference>
<dbReference type="Gramene" id="TraesJUL7D03G04541040.1">
    <property type="protein sequence ID" value="TraesJUL7D03G04541040.1.CDS1"/>
    <property type="gene ID" value="TraesJUL7D03G04541040"/>
</dbReference>
<keyword evidence="3" id="KW-1185">Reference proteome</keyword>
<evidence type="ECO:0000313" key="2">
    <source>
        <dbReference type="EnsemblPlants" id="TraesCS7D02G548900.1.cds1"/>
    </source>
</evidence>
<proteinExistence type="predicted"/>
<dbReference type="Gramene" id="TraesCLE_scaffold_042870_01G000400.1">
    <property type="protein sequence ID" value="TraesCLE_scaffold_042870_01G000400.1"/>
    <property type="gene ID" value="TraesCLE_scaffold_042870_01G000400"/>
</dbReference>